<dbReference type="PANTHER" id="PTHR10491:SF4">
    <property type="entry name" value="METHIONINE ADENOSYLTRANSFERASE 2 SUBUNIT BETA"/>
    <property type="match status" value="1"/>
</dbReference>
<evidence type="ECO:0000256" key="3">
    <source>
        <dbReference type="ARBA" id="ARBA00012929"/>
    </source>
</evidence>
<dbReference type="OrthoDB" id="9803892at2"/>
<dbReference type="UniPathway" id="UPA00281"/>
<dbReference type="InterPro" id="IPR029903">
    <property type="entry name" value="RmlD-like-bd"/>
</dbReference>
<keyword evidence="9" id="KW-1185">Reference proteome</keyword>
<sequence>MSNQHDINAPIRILLLGADTEVGSALLAFSKDQNEFEWLCPSESVILGSQVEAELEALQYDVVIDALSLRHALQDDYSKVQHVLSLLSERKTAPIMMISSVRVFSGDKPGSYVETDEPDGTDSYARMLIASEEIVLRHEQNIVLRTGWLFSGHGDDFVCRTLGLIQDGVNLAYKDNLVGCPTPVSDLSRVALSMIKQRHYGAKNTGIYHYCCAEEISWIGLVEAILATSGQMDPKVNVEVESVEDSLLVMDGEVTQIKRQSLSCRRVFNHYGVKQRPWRSSLRNLVKELYKAN</sequence>
<evidence type="ECO:0000259" key="7">
    <source>
        <dbReference type="Pfam" id="PF04321"/>
    </source>
</evidence>
<dbReference type="GO" id="GO:0008831">
    <property type="term" value="F:dTDP-4-dehydrorhamnose reductase activity"/>
    <property type="evidence" value="ECO:0007669"/>
    <property type="project" value="UniProtKB-EC"/>
</dbReference>
<dbReference type="Gene3D" id="3.90.25.10">
    <property type="entry name" value="UDP-galactose 4-epimerase, domain 1"/>
    <property type="match status" value="1"/>
</dbReference>
<dbReference type="GO" id="GO:0009243">
    <property type="term" value="P:O antigen biosynthetic process"/>
    <property type="evidence" value="ECO:0007669"/>
    <property type="project" value="UniProtKB-UniPathway"/>
</dbReference>
<dbReference type="Gene3D" id="3.40.50.720">
    <property type="entry name" value="NAD(P)-binding Rossmann-like Domain"/>
    <property type="match status" value="1"/>
</dbReference>
<dbReference type="Proteomes" id="UP000092544">
    <property type="component" value="Unassembled WGS sequence"/>
</dbReference>
<proteinExistence type="inferred from homology"/>
<comment type="catalytic activity">
    <reaction evidence="5 6">
        <text>dTDP-beta-L-rhamnose + NADP(+) = dTDP-4-dehydro-beta-L-rhamnose + NADPH + H(+)</text>
        <dbReference type="Rhea" id="RHEA:21796"/>
        <dbReference type="ChEBI" id="CHEBI:15378"/>
        <dbReference type="ChEBI" id="CHEBI:57510"/>
        <dbReference type="ChEBI" id="CHEBI:57783"/>
        <dbReference type="ChEBI" id="CHEBI:58349"/>
        <dbReference type="ChEBI" id="CHEBI:62830"/>
        <dbReference type="EC" id="1.1.1.133"/>
    </reaction>
</comment>
<dbReference type="RefSeq" id="WP_067013570.1">
    <property type="nucleotide sequence ID" value="NZ_FLOB01000002.1"/>
</dbReference>
<dbReference type="Pfam" id="PF04321">
    <property type="entry name" value="RmlD_sub_bind"/>
    <property type="match status" value="1"/>
</dbReference>
<dbReference type="InterPro" id="IPR005913">
    <property type="entry name" value="dTDP_dehydrorham_reduct"/>
</dbReference>
<evidence type="ECO:0000313" key="9">
    <source>
        <dbReference type="Proteomes" id="UP000092544"/>
    </source>
</evidence>
<feature type="domain" description="RmlD-like substrate binding" evidence="7">
    <location>
        <begin position="12"/>
        <end position="289"/>
    </location>
</feature>
<dbReference type="STRING" id="1792290.MSP8886_01117"/>
<keyword evidence="6 8" id="KW-0560">Oxidoreductase</keyword>
<evidence type="ECO:0000256" key="2">
    <source>
        <dbReference type="ARBA" id="ARBA00010944"/>
    </source>
</evidence>
<dbReference type="AlphaFoldDB" id="A0A1A8T7P4"/>
<accession>A0A1A8T7P4</accession>
<organism evidence="8 9">
    <name type="scientific">Marinomonas spartinae</name>
    <dbReference type="NCBI Taxonomy" id="1792290"/>
    <lineage>
        <taxon>Bacteria</taxon>
        <taxon>Pseudomonadati</taxon>
        <taxon>Pseudomonadota</taxon>
        <taxon>Gammaproteobacteria</taxon>
        <taxon>Oceanospirillales</taxon>
        <taxon>Oceanospirillaceae</taxon>
        <taxon>Marinomonas</taxon>
    </lineage>
</organism>
<protein>
    <recommendedName>
        <fullName evidence="4 6">dTDP-4-dehydrorhamnose reductase</fullName>
        <ecNumber evidence="3 6">1.1.1.133</ecNumber>
    </recommendedName>
</protein>
<reference evidence="8 9" key="1">
    <citation type="submission" date="2016-06" db="EMBL/GenBank/DDBJ databases">
        <authorList>
            <person name="Kjaerup R.B."/>
            <person name="Dalgaard T.S."/>
            <person name="Juul-Madsen H.R."/>
        </authorList>
    </citation>
    <scope>NUCLEOTIDE SEQUENCE [LARGE SCALE GENOMIC DNA]</scope>
    <source>
        <strain evidence="8 9">CECT 8886</strain>
    </source>
</reference>
<comment type="similarity">
    <text evidence="2 6">Belongs to the dTDP-4-dehydrorhamnose reductase family.</text>
</comment>
<comment type="function">
    <text evidence="6">Catalyzes the reduction of dTDP-6-deoxy-L-lyxo-4-hexulose to yield dTDP-L-rhamnose.</text>
</comment>
<evidence type="ECO:0000256" key="1">
    <source>
        <dbReference type="ARBA" id="ARBA00004781"/>
    </source>
</evidence>
<dbReference type="UniPathway" id="UPA00124"/>
<keyword evidence="6" id="KW-0521">NADP</keyword>
<evidence type="ECO:0000256" key="4">
    <source>
        <dbReference type="ARBA" id="ARBA00017099"/>
    </source>
</evidence>
<comment type="pathway">
    <text evidence="1 6">Carbohydrate biosynthesis; dTDP-L-rhamnose biosynthesis.</text>
</comment>
<evidence type="ECO:0000313" key="8">
    <source>
        <dbReference type="EMBL" id="SBS28303.1"/>
    </source>
</evidence>
<name>A0A1A8T7P4_9GAMM</name>
<evidence type="ECO:0000256" key="6">
    <source>
        <dbReference type="RuleBase" id="RU364082"/>
    </source>
</evidence>
<dbReference type="SUPFAM" id="SSF51735">
    <property type="entry name" value="NAD(P)-binding Rossmann-fold domains"/>
    <property type="match status" value="1"/>
</dbReference>
<gene>
    <name evidence="8" type="primary">rmlD_2</name>
    <name evidence="8" type="ORF">MSP8886_01117</name>
</gene>
<dbReference type="InterPro" id="IPR036291">
    <property type="entry name" value="NAD(P)-bd_dom_sf"/>
</dbReference>
<comment type="cofactor">
    <cofactor evidence="6">
        <name>Mg(2+)</name>
        <dbReference type="ChEBI" id="CHEBI:18420"/>
    </cofactor>
    <text evidence="6">Binds 1 Mg(2+) ion per monomer.</text>
</comment>
<dbReference type="GO" id="GO:0019305">
    <property type="term" value="P:dTDP-rhamnose biosynthetic process"/>
    <property type="evidence" value="ECO:0007669"/>
    <property type="project" value="UniProtKB-UniPathway"/>
</dbReference>
<evidence type="ECO:0000256" key="5">
    <source>
        <dbReference type="ARBA" id="ARBA00048200"/>
    </source>
</evidence>
<dbReference type="PANTHER" id="PTHR10491">
    <property type="entry name" value="DTDP-4-DEHYDRORHAMNOSE REDUCTASE"/>
    <property type="match status" value="1"/>
</dbReference>
<dbReference type="EMBL" id="FLOB01000002">
    <property type="protein sequence ID" value="SBS28303.1"/>
    <property type="molecule type" value="Genomic_DNA"/>
</dbReference>
<dbReference type="EC" id="1.1.1.133" evidence="3 6"/>